<dbReference type="EMBL" id="CU207211">
    <property type="protein sequence ID" value="CAL61882.1"/>
    <property type="molecule type" value="Genomic_DNA"/>
</dbReference>
<dbReference type="Gene3D" id="3.40.50.880">
    <property type="match status" value="1"/>
</dbReference>
<evidence type="ECO:0000259" key="3">
    <source>
        <dbReference type="PROSITE" id="PS01124"/>
    </source>
</evidence>
<evidence type="ECO:0000313" key="5">
    <source>
        <dbReference type="Proteomes" id="UP000006697"/>
    </source>
</evidence>
<dbReference type="InterPro" id="IPR029062">
    <property type="entry name" value="Class_I_gatase-like"/>
</dbReference>
<feature type="domain" description="HTH araC/xylS-type" evidence="3">
    <location>
        <begin position="235"/>
        <end position="333"/>
    </location>
</feature>
<dbReference type="eggNOG" id="COG4977">
    <property type="taxonomic scope" value="Bacteria"/>
</dbReference>
<evidence type="ECO:0000256" key="1">
    <source>
        <dbReference type="ARBA" id="ARBA00023015"/>
    </source>
</evidence>
<dbReference type="SUPFAM" id="SSF52317">
    <property type="entry name" value="Class I glutamine amidotransferase-like"/>
    <property type="match status" value="1"/>
</dbReference>
<sequence>MSFKMPAETGSARSIKHIGIIVFEGVILADVIGAADVFGVGDKLISSVFAGETGYAISLLSLYGGVIKSSASVEIMTLPLSSHEQHTFDTLIIASGTGNFAAYLEPGMIEWLQKAKNKVRRIGAVCTGVFVMAAAGLLDNRRATTHWVLQDKLIHEFPQIKVERDATMTEDDGIFTASDVGMASEMALSFLESDLGPSVAKRVADSLVVCQRRRDHPTTVRPVRVAEPSKNNKIQQASRWFAEHMAEPINILSAANFVSMSERNFQRQFKRETGWTPHEFLLHLRLEAVRQQLTETDLPVDKIARRCGFLSGEHVSKLFRKHLSVSPCEYRRNERSVQKQLFPAASKQHQFVVSRNLSQASQTTTP</sequence>
<proteinExistence type="predicted"/>
<evidence type="ECO:0000256" key="2">
    <source>
        <dbReference type="ARBA" id="ARBA00023163"/>
    </source>
</evidence>
<evidence type="ECO:0000313" key="4">
    <source>
        <dbReference type="EMBL" id="CAL61882.1"/>
    </source>
</evidence>
<accession>A4G5U5</accession>
<dbReference type="InterPro" id="IPR018060">
    <property type="entry name" value="HTH_AraC"/>
</dbReference>
<dbReference type="STRING" id="204773.HEAR1725"/>
<dbReference type="GO" id="GO:0043565">
    <property type="term" value="F:sequence-specific DNA binding"/>
    <property type="evidence" value="ECO:0007669"/>
    <property type="project" value="InterPro"/>
</dbReference>
<keyword evidence="5" id="KW-1185">Reference proteome</keyword>
<dbReference type="HOGENOM" id="CLU_000445_59_0_4"/>
<dbReference type="InterPro" id="IPR009057">
    <property type="entry name" value="Homeodomain-like_sf"/>
</dbReference>
<dbReference type="OrthoDB" id="9794896at2"/>
<dbReference type="AlphaFoldDB" id="A4G5U5"/>
<dbReference type="SUPFAM" id="SSF46689">
    <property type="entry name" value="Homeodomain-like"/>
    <property type="match status" value="2"/>
</dbReference>
<dbReference type="Proteomes" id="UP000006697">
    <property type="component" value="Chromosome"/>
</dbReference>
<dbReference type="Pfam" id="PF01965">
    <property type="entry name" value="DJ-1_PfpI"/>
    <property type="match status" value="1"/>
</dbReference>
<organism evidence="4 5">
    <name type="scientific">Herminiimonas arsenicoxydans</name>
    <dbReference type="NCBI Taxonomy" id="204773"/>
    <lineage>
        <taxon>Bacteria</taxon>
        <taxon>Pseudomonadati</taxon>
        <taxon>Pseudomonadota</taxon>
        <taxon>Betaproteobacteria</taxon>
        <taxon>Burkholderiales</taxon>
        <taxon>Oxalobacteraceae</taxon>
        <taxon>Herminiimonas</taxon>
    </lineage>
</organism>
<dbReference type="InterPro" id="IPR002818">
    <property type="entry name" value="DJ-1/PfpI"/>
</dbReference>
<dbReference type="PROSITE" id="PS01124">
    <property type="entry name" value="HTH_ARAC_FAMILY_2"/>
    <property type="match status" value="1"/>
</dbReference>
<dbReference type="PANTHER" id="PTHR43130:SF3">
    <property type="entry name" value="HTH-TYPE TRANSCRIPTIONAL REGULATOR RV1931C"/>
    <property type="match status" value="1"/>
</dbReference>
<protein>
    <submittedName>
        <fullName evidence="4">Transcriptional regulator, AraC family</fullName>
    </submittedName>
</protein>
<keyword evidence="1" id="KW-0805">Transcription regulation</keyword>
<dbReference type="GO" id="GO:0003700">
    <property type="term" value="F:DNA-binding transcription factor activity"/>
    <property type="evidence" value="ECO:0007669"/>
    <property type="project" value="InterPro"/>
</dbReference>
<dbReference type="KEGG" id="har:HEAR1725"/>
<gene>
    <name evidence="4" type="ordered locus">HEAR1725</name>
</gene>
<dbReference type="SMART" id="SM00342">
    <property type="entry name" value="HTH_ARAC"/>
    <property type="match status" value="1"/>
</dbReference>
<reference evidence="4 5" key="1">
    <citation type="journal article" date="2007" name="PLoS Genet.">
        <title>A tale of two oxidation states: bacterial colonization of arsenic-rich environments.</title>
        <authorList>
            <person name="Muller D."/>
            <person name="Medigue C."/>
            <person name="Koechler S."/>
            <person name="Barbe V."/>
            <person name="Barakat M."/>
            <person name="Talla E."/>
            <person name="Bonnefoy V."/>
            <person name="Krin E."/>
            <person name="Arsene-Ploetze F."/>
            <person name="Carapito C."/>
            <person name="Chandler M."/>
            <person name="Cournoyer B."/>
            <person name="Cruveiller S."/>
            <person name="Dossat C."/>
            <person name="Duval S."/>
            <person name="Heymann M."/>
            <person name="Leize E."/>
            <person name="Lieutaud A."/>
            <person name="Lievremont D."/>
            <person name="Makita Y."/>
            <person name="Mangenot S."/>
            <person name="Nitschke W."/>
            <person name="Ortet P."/>
            <person name="Perdrial N."/>
            <person name="Schoepp B."/>
            <person name="Siguier N."/>
            <person name="Simeonova D.D."/>
            <person name="Rouy Z."/>
            <person name="Segurens B."/>
            <person name="Turlin E."/>
            <person name="Vallenet D."/>
            <person name="Van Dorsselaer A."/>
            <person name="Weiss S."/>
            <person name="Weissenbach J."/>
            <person name="Lett M.C."/>
            <person name="Danchin A."/>
            <person name="Bertin P.N."/>
        </authorList>
    </citation>
    <scope>NUCLEOTIDE SEQUENCE [LARGE SCALE GENOMIC DNA]</scope>
    <source>
        <strain evidence="5">ULPAs1</strain>
    </source>
</reference>
<dbReference type="Pfam" id="PF12833">
    <property type="entry name" value="HTH_18"/>
    <property type="match status" value="1"/>
</dbReference>
<dbReference type="PANTHER" id="PTHR43130">
    <property type="entry name" value="ARAC-FAMILY TRANSCRIPTIONAL REGULATOR"/>
    <property type="match status" value="1"/>
</dbReference>
<dbReference type="Gene3D" id="1.10.10.60">
    <property type="entry name" value="Homeodomain-like"/>
    <property type="match status" value="1"/>
</dbReference>
<dbReference type="InterPro" id="IPR052158">
    <property type="entry name" value="INH-QAR"/>
</dbReference>
<keyword evidence="2" id="KW-0804">Transcription</keyword>
<name>A4G5U5_HERAR</name>